<gene>
    <name evidence="2" type="ORF">SAMN04488071_1487</name>
</gene>
<dbReference type="PANTHER" id="PTHR43328:SF1">
    <property type="entry name" value="N-ACETYLTRANSFERASE DOMAIN-CONTAINING PROTEIN"/>
    <property type="match status" value="1"/>
</dbReference>
<protein>
    <submittedName>
        <fullName evidence="2">Protein N-acetyltransferase, RimJ/RimL family</fullName>
    </submittedName>
</protein>
<sequence>MLEMKPLTDADLEAYFDLFNDPGLARNAGTVPHPIDLAWARERMASRLEGEAKGEMKDRGFFDDGQYVGNGGYFFRDGELEIGYSVHRNARGRGLATRMARMIVAMAREDRLAGPIVANYFTDNPASGRVLEKLGFVKVGLETGTSMAREGDIESQRTELRGDVHLADPAASDYPILFEQHQDKEAQWQAAGGRVFDSVEAYQLFHENSLAAGATIKTILWEGNVAGYLAMFKRDGVPEVSYWLGRAHWGGGIATKALAELLDQMGTRNCALCARVAKDHPASGRVLEKCGFKRVGEDSYHSDIRGVAVEEYLYRLD</sequence>
<feature type="domain" description="N-acetyltransferase" evidence="1">
    <location>
        <begin position="2"/>
        <end position="152"/>
    </location>
</feature>
<evidence type="ECO:0000313" key="2">
    <source>
        <dbReference type="EMBL" id="SDD85435.1"/>
    </source>
</evidence>
<dbReference type="PROSITE" id="PS51186">
    <property type="entry name" value="GNAT"/>
    <property type="match status" value="2"/>
</dbReference>
<keyword evidence="2" id="KW-0808">Transferase</keyword>
<evidence type="ECO:0000259" key="1">
    <source>
        <dbReference type="PROSITE" id="PS51186"/>
    </source>
</evidence>
<name>A0A1G6Y766_9PROT</name>
<dbReference type="CDD" id="cd04301">
    <property type="entry name" value="NAT_SF"/>
    <property type="match status" value="1"/>
</dbReference>
<organism evidence="2 3">
    <name type="scientific">Kordiimonas lacus</name>
    <dbReference type="NCBI Taxonomy" id="637679"/>
    <lineage>
        <taxon>Bacteria</taxon>
        <taxon>Pseudomonadati</taxon>
        <taxon>Pseudomonadota</taxon>
        <taxon>Alphaproteobacteria</taxon>
        <taxon>Kordiimonadales</taxon>
        <taxon>Kordiimonadaceae</taxon>
        <taxon>Kordiimonas</taxon>
    </lineage>
</organism>
<dbReference type="GO" id="GO:0016747">
    <property type="term" value="F:acyltransferase activity, transferring groups other than amino-acyl groups"/>
    <property type="evidence" value="ECO:0007669"/>
    <property type="project" value="InterPro"/>
</dbReference>
<dbReference type="RefSeq" id="WP_068302184.1">
    <property type="nucleotide sequence ID" value="NZ_FNAK01000003.1"/>
</dbReference>
<dbReference type="AlphaFoldDB" id="A0A1G6Y766"/>
<dbReference type="EMBL" id="FNAK01000003">
    <property type="protein sequence ID" value="SDD85435.1"/>
    <property type="molecule type" value="Genomic_DNA"/>
</dbReference>
<dbReference type="InterPro" id="IPR016181">
    <property type="entry name" value="Acyl_CoA_acyltransferase"/>
</dbReference>
<dbReference type="Pfam" id="PF13302">
    <property type="entry name" value="Acetyltransf_3"/>
    <property type="match status" value="2"/>
</dbReference>
<reference evidence="2 3" key="1">
    <citation type="submission" date="2016-10" db="EMBL/GenBank/DDBJ databases">
        <authorList>
            <person name="de Groot N.N."/>
        </authorList>
    </citation>
    <scope>NUCLEOTIDE SEQUENCE [LARGE SCALE GENOMIC DNA]</scope>
    <source>
        <strain evidence="2 3">CGMCC 1.9109</strain>
    </source>
</reference>
<dbReference type="InterPro" id="IPR000182">
    <property type="entry name" value="GNAT_dom"/>
</dbReference>
<accession>A0A1G6Y766</accession>
<feature type="domain" description="N-acetyltransferase" evidence="1">
    <location>
        <begin position="164"/>
        <end position="317"/>
    </location>
</feature>
<dbReference type="STRING" id="637679.GCA_001550055_01168"/>
<dbReference type="OrthoDB" id="9804153at2"/>
<dbReference type="PANTHER" id="PTHR43328">
    <property type="entry name" value="ACETYLTRANSFERASE-RELATED"/>
    <property type="match status" value="1"/>
</dbReference>
<dbReference type="Gene3D" id="3.40.630.30">
    <property type="match status" value="2"/>
</dbReference>
<dbReference type="Proteomes" id="UP000183685">
    <property type="component" value="Unassembled WGS sequence"/>
</dbReference>
<keyword evidence="3" id="KW-1185">Reference proteome</keyword>
<evidence type="ECO:0000313" key="3">
    <source>
        <dbReference type="Proteomes" id="UP000183685"/>
    </source>
</evidence>
<dbReference type="SUPFAM" id="SSF55729">
    <property type="entry name" value="Acyl-CoA N-acyltransferases (Nat)"/>
    <property type="match status" value="2"/>
</dbReference>
<proteinExistence type="predicted"/>